<accession>A0ABY9G4B4</accession>
<reference evidence="1 2" key="1">
    <citation type="submission" date="2023-02" db="EMBL/GenBank/DDBJ databases">
        <title>Evolution of Hrp T3SS in non-pathogenic Pseudomonas fluorescens.</title>
        <authorList>
            <person name="Liao K."/>
            <person name="Wei H."/>
            <person name="Gu Y."/>
        </authorList>
    </citation>
    <scope>NUCLEOTIDE SEQUENCE [LARGE SCALE GENOMIC DNA]</scope>
    <source>
        <strain evidence="1 2">FP205</strain>
    </source>
</reference>
<evidence type="ECO:0000313" key="1">
    <source>
        <dbReference type="EMBL" id="WLH10352.1"/>
    </source>
</evidence>
<dbReference type="Proteomes" id="UP001230339">
    <property type="component" value="Chromosome"/>
</dbReference>
<keyword evidence="2" id="KW-1185">Reference proteome</keyword>
<name>A0ABY9G4B4_9PSED</name>
<organism evidence="1 2">
    <name type="scientific">Pseudomonas hefeiensis</name>
    <dbReference type="NCBI Taxonomy" id="2738125"/>
    <lineage>
        <taxon>Bacteria</taxon>
        <taxon>Pseudomonadati</taxon>
        <taxon>Pseudomonadota</taxon>
        <taxon>Gammaproteobacteria</taxon>
        <taxon>Pseudomonadales</taxon>
        <taxon>Pseudomonadaceae</taxon>
        <taxon>Pseudomonas</taxon>
    </lineage>
</organism>
<gene>
    <name evidence="1" type="ORF">PSH57_15695</name>
</gene>
<sequence length="172" mass="19336">MISPELSTIRQKDLDRDWIARATAEFESRGTLETLPVQARDADFGVMFNGKARDGTRAEPNPSLESKVAAAAPTLTVTEAMKTFHLSESDLKRMATRMGFKFKRGYTTNQGHKATDGPMVERITALRDVGLSRSKVMKQIGMSYEKFHRLLKDYSIVFPALPFHLRNGKLKS</sequence>
<protein>
    <submittedName>
        <fullName evidence="1">Uncharacterized protein</fullName>
    </submittedName>
</protein>
<proteinExistence type="predicted"/>
<evidence type="ECO:0000313" key="2">
    <source>
        <dbReference type="Proteomes" id="UP001230339"/>
    </source>
</evidence>
<dbReference type="RefSeq" id="WP_305384010.1">
    <property type="nucleotide sequence ID" value="NZ_CP117426.1"/>
</dbReference>
<dbReference type="EMBL" id="CP117449">
    <property type="protein sequence ID" value="WLH10352.1"/>
    <property type="molecule type" value="Genomic_DNA"/>
</dbReference>